<dbReference type="AlphaFoldDB" id="A0AAN8Y5Q3"/>
<organism evidence="1 2">
    <name type="scientific">Solanum bulbocastanum</name>
    <name type="common">Wild potato</name>
    <dbReference type="NCBI Taxonomy" id="147425"/>
    <lineage>
        <taxon>Eukaryota</taxon>
        <taxon>Viridiplantae</taxon>
        <taxon>Streptophyta</taxon>
        <taxon>Embryophyta</taxon>
        <taxon>Tracheophyta</taxon>
        <taxon>Spermatophyta</taxon>
        <taxon>Magnoliopsida</taxon>
        <taxon>eudicotyledons</taxon>
        <taxon>Gunneridae</taxon>
        <taxon>Pentapetalae</taxon>
        <taxon>asterids</taxon>
        <taxon>lamiids</taxon>
        <taxon>Solanales</taxon>
        <taxon>Solanaceae</taxon>
        <taxon>Solanoideae</taxon>
        <taxon>Solaneae</taxon>
        <taxon>Solanum</taxon>
    </lineage>
</organism>
<keyword evidence="2" id="KW-1185">Reference proteome</keyword>
<reference evidence="1 2" key="1">
    <citation type="submission" date="2024-02" db="EMBL/GenBank/DDBJ databases">
        <title>de novo genome assembly of Solanum bulbocastanum strain 11H21.</title>
        <authorList>
            <person name="Hosaka A.J."/>
        </authorList>
    </citation>
    <scope>NUCLEOTIDE SEQUENCE [LARGE SCALE GENOMIC DNA]</scope>
    <source>
        <tissue evidence="1">Young leaves</tissue>
    </source>
</reference>
<evidence type="ECO:0000313" key="2">
    <source>
        <dbReference type="Proteomes" id="UP001371456"/>
    </source>
</evidence>
<dbReference type="EMBL" id="JBANQN010000009">
    <property type="protein sequence ID" value="KAK6780192.1"/>
    <property type="molecule type" value="Genomic_DNA"/>
</dbReference>
<accession>A0AAN8Y5Q3</accession>
<sequence>MAFVSIEITSLVNIDV</sequence>
<gene>
    <name evidence="1" type="ORF">RDI58_022376</name>
</gene>
<name>A0AAN8Y5Q3_SOLBU</name>
<evidence type="ECO:0000313" key="1">
    <source>
        <dbReference type="EMBL" id="KAK6780192.1"/>
    </source>
</evidence>
<comment type="caution">
    <text evidence="1">The sequence shown here is derived from an EMBL/GenBank/DDBJ whole genome shotgun (WGS) entry which is preliminary data.</text>
</comment>
<proteinExistence type="predicted"/>
<protein>
    <submittedName>
        <fullName evidence="1">Uncharacterized protein</fullName>
    </submittedName>
</protein>
<dbReference type="Proteomes" id="UP001371456">
    <property type="component" value="Unassembled WGS sequence"/>
</dbReference>